<dbReference type="InterPro" id="IPR029026">
    <property type="entry name" value="tRNA_m1G_MTases_N"/>
</dbReference>
<accession>A0ABP0EAW7</accession>
<evidence type="ECO:0008006" key="5">
    <source>
        <dbReference type="Google" id="ProtNLM"/>
    </source>
</evidence>
<dbReference type="EMBL" id="OZ004253">
    <property type="protein sequence ID" value="CAK7894142.1"/>
    <property type="molecule type" value="Genomic_DNA"/>
</dbReference>
<dbReference type="InterPro" id="IPR003750">
    <property type="entry name" value="Put_MeTrfase-C9orf114-like"/>
</dbReference>
<dbReference type="Proteomes" id="UP001497600">
    <property type="component" value="Chromosome A"/>
</dbReference>
<dbReference type="PANTHER" id="PTHR12150">
    <property type="entry name" value="CLASS IV SAM-BINDING METHYLTRANSFERASE-RELATED"/>
    <property type="match status" value="1"/>
</dbReference>
<dbReference type="InterPro" id="IPR029028">
    <property type="entry name" value="Alpha/beta_knot_MTases"/>
</dbReference>
<dbReference type="Pfam" id="PF02598">
    <property type="entry name" value="Methyltrn_RNA_3"/>
    <property type="match status" value="1"/>
</dbReference>
<proteinExistence type="inferred from homology"/>
<evidence type="ECO:0000313" key="4">
    <source>
        <dbReference type="Proteomes" id="UP001497600"/>
    </source>
</evidence>
<keyword evidence="4" id="KW-1185">Reference proteome</keyword>
<reference evidence="3 4" key="1">
    <citation type="submission" date="2024-01" db="EMBL/GenBank/DDBJ databases">
        <authorList>
            <consortium name="Genoscope - CEA"/>
            <person name="William W."/>
        </authorList>
    </citation>
    <scope>NUCLEOTIDE SEQUENCE [LARGE SCALE GENOMIC DNA]</scope>
    <source>
        <strain evidence="3 4">29B2s-10</strain>
    </source>
</reference>
<name>A0ABP0EAW7_9ASCO</name>
<evidence type="ECO:0000256" key="1">
    <source>
        <dbReference type="ARBA" id="ARBA00009841"/>
    </source>
</evidence>
<dbReference type="SUPFAM" id="SSF75217">
    <property type="entry name" value="alpha/beta knot"/>
    <property type="match status" value="1"/>
</dbReference>
<feature type="compositionally biased region" description="Acidic residues" evidence="2">
    <location>
        <begin position="115"/>
        <end position="128"/>
    </location>
</feature>
<organism evidence="3 4">
    <name type="scientific">[Candida] anglica</name>
    <dbReference type="NCBI Taxonomy" id="148631"/>
    <lineage>
        <taxon>Eukaryota</taxon>
        <taxon>Fungi</taxon>
        <taxon>Dikarya</taxon>
        <taxon>Ascomycota</taxon>
        <taxon>Saccharomycotina</taxon>
        <taxon>Pichiomycetes</taxon>
        <taxon>Debaryomycetaceae</taxon>
        <taxon>Kurtzmaniella</taxon>
    </lineage>
</organism>
<evidence type="ECO:0000313" key="3">
    <source>
        <dbReference type="EMBL" id="CAK7894142.1"/>
    </source>
</evidence>
<evidence type="ECO:0000256" key="2">
    <source>
        <dbReference type="SAM" id="MobiDB-lite"/>
    </source>
</evidence>
<sequence>MAKRKAEVEVKPVKKPSKTQNEVQYTLCVPSSVISAVNAKNLQQITQIAHQIARAATIYNVGEIVVLDIPTAQKKEEEAEKSVKVVLGSTDKGGKKIKFNFDDEDIVQKKAPETVVEEESKDDNEEEINGSKSTSTTNENNTMLLATLLQYFITPPYLVKSVFANNEYNTKFKYAQHMPKLSTLPFMSNNEVWRDFREGLTIPKHTPKITSKKNKKISPKNKLSTTKYVNIGEAEPMVLEKDVPVNVRVTVDLKNKVIVSPLQAYGTIGNKSSFGYFVRVAKTFSTLFTESSVPEGYSSSIYVKSDDYFQKSDSNLVDYDKEKIHVKGGNVLLVLGNWFDIEYSFSREGLEGVDSVSQMFDGELKIPSGVKIEDAALISLAKVYS</sequence>
<protein>
    <recommendedName>
        <fullName evidence="5">Methyltransferase</fullName>
    </recommendedName>
</protein>
<gene>
    <name evidence="3" type="ORF">CAAN4_A11122</name>
</gene>
<feature type="region of interest" description="Disordered" evidence="2">
    <location>
        <begin position="111"/>
        <end position="137"/>
    </location>
</feature>
<comment type="similarity">
    <text evidence="1">Belongs to the class IV-like SAM-binding methyltransferase superfamily.</text>
</comment>
<dbReference type="CDD" id="cd18086">
    <property type="entry name" value="HsC9orf114-like"/>
    <property type="match status" value="1"/>
</dbReference>
<dbReference type="PANTHER" id="PTHR12150:SF13">
    <property type="entry name" value="METHYLTRANSFERASE C9ORF114-RELATED"/>
    <property type="match status" value="1"/>
</dbReference>
<dbReference type="Gene3D" id="3.40.1280.10">
    <property type="match status" value="2"/>
</dbReference>